<organism evidence="1">
    <name type="scientific">termite gut metagenome</name>
    <dbReference type="NCBI Taxonomy" id="433724"/>
    <lineage>
        <taxon>unclassified sequences</taxon>
        <taxon>metagenomes</taxon>
        <taxon>organismal metagenomes</taxon>
    </lineage>
</organism>
<protein>
    <recommendedName>
        <fullName evidence="2">Histone H1</fullName>
    </recommendedName>
</protein>
<dbReference type="AlphaFoldDB" id="A0A5J4QV60"/>
<evidence type="ECO:0008006" key="2">
    <source>
        <dbReference type="Google" id="ProtNLM"/>
    </source>
</evidence>
<comment type="caution">
    <text evidence="1">The sequence shown here is derived from an EMBL/GenBank/DDBJ whole genome shotgun (WGS) entry which is preliminary data.</text>
</comment>
<dbReference type="Pfam" id="PF07432">
    <property type="entry name" value="Hc1"/>
    <property type="match status" value="1"/>
</dbReference>
<dbReference type="GO" id="GO:0030527">
    <property type="term" value="F:structural constituent of chromatin"/>
    <property type="evidence" value="ECO:0007669"/>
    <property type="project" value="InterPro"/>
</dbReference>
<gene>
    <name evidence="1" type="ORF">EZS27_025931</name>
</gene>
<name>A0A5J4QV60_9ZZZZ</name>
<proteinExistence type="predicted"/>
<dbReference type="GO" id="GO:0003677">
    <property type="term" value="F:DNA binding"/>
    <property type="evidence" value="ECO:0007669"/>
    <property type="project" value="InterPro"/>
</dbReference>
<sequence>MEELLKQLKELTESFSINATAQHENGNKAAGMRARKTSLEIEKLMKQFRKVSLEEAQK</sequence>
<reference evidence="1" key="1">
    <citation type="submission" date="2019-03" db="EMBL/GenBank/DDBJ databases">
        <title>Single cell metagenomics reveals metabolic interactions within the superorganism composed of flagellate Streblomastix strix and complex community of Bacteroidetes bacteria on its surface.</title>
        <authorList>
            <person name="Treitli S.C."/>
            <person name="Kolisko M."/>
            <person name="Husnik F."/>
            <person name="Keeling P."/>
            <person name="Hampl V."/>
        </authorList>
    </citation>
    <scope>NUCLEOTIDE SEQUENCE</scope>
    <source>
        <strain evidence="1">STM</strain>
    </source>
</reference>
<accession>A0A5J4QV60</accession>
<evidence type="ECO:0000313" key="1">
    <source>
        <dbReference type="EMBL" id="KAA6324780.1"/>
    </source>
</evidence>
<dbReference type="EMBL" id="SNRY01002504">
    <property type="protein sequence ID" value="KAA6324780.1"/>
    <property type="molecule type" value="Genomic_DNA"/>
</dbReference>
<dbReference type="InterPro" id="IPR010886">
    <property type="entry name" value="Hc1"/>
</dbReference>